<evidence type="ECO:0000256" key="2">
    <source>
        <dbReference type="ARBA" id="ARBA00022525"/>
    </source>
</evidence>
<dbReference type="EMBL" id="FNYD01000016">
    <property type="protein sequence ID" value="SEK06525.1"/>
    <property type="molecule type" value="Genomic_DNA"/>
</dbReference>
<evidence type="ECO:0000313" key="5">
    <source>
        <dbReference type="Proteomes" id="UP000199379"/>
    </source>
</evidence>
<dbReference type="SUPFAM" id="SSF51120">
    <property type="entry name" value="beta-Roll"/>
    <property type="match status" value="2"/>
</dbReference>
<evidence type="ECO:0000256" key="3">
    <source>
        <dbReference type="ARBA" id="ARBA00023180"/>
    </source>
</evidence>
<keyword evidence="4" id="KW-0560">Oxidoreductase</keyword>
<evidence type="ECO:0000313" key="4">
    <source>
        <dbReference type="EMBL" id="SEK06525.1"/>
    </source>
</evidence>
<dbReference type="PROSITE" id="PS50292">
    <property type="entry name" value="PEROXIDASE_3"/>
    <property type="match status" value="1"/>
</dbReference>
<dbReference type="GO" id="GO:0006979">
    <property type="term" value="P:response to oxidative stress"/>
    <property type="evidence" value="ECO:0007669"/>
    <property type="project" value="InterPro"/>
</dbReference>
<proteinExistence type="predicted"/>
<dbReference type="Gene3D" id="1.10.640.10">
    <property type="entry name" value="Haem peroxidase domain superfamily, animal type"/>
    <property type="match status" value="1"/>
</dbReference>
<protein>
    <submittedName>
        <fullName evidence="4">Peroxidase</fullName>
    </submittedName>
</protein>
<dbReference type="PANTHER" id="PTHR11475">
    <property type="entry name" value="OXIDASE/PEROXIDASE"/>
    <property type="match status" value="1"/>
</dbReference>
<dbReference type="GO" id="GO:0004601">
    <property type="term" value="F:peroxidase activity"/>
    <property type="evidence" value="ECO:0007669"/>
    <property type="project" value="UniProtKB-KW"/>
</dbReference>
<dbReference type="InterPro" id="IPR010255">
    <property type="entry name" value="Haem_peroxidase_sf"/>
</dbReference>
<dbReference type="Gene3D" id="2.150.10.10">
    <property type="entry name" value="Serralysin-like metalloprotease, C-terminal"/>
    <property type="match status" value="4"/>
</dbReference>
<dbReference type="InterPro" id="IPR018511">
    <property type="entry name" value="Hemolysin-typ_Ca-bd_CS"/>
</dbReference>
<keyword evidence="3" id="KW-0325">Glycoprotein</keyword>
<comment type="subcellular location">
    <subcellularLocation>
        <location evidence="1">Secreted</location>
    </subcellularLocation>
</comment>
<dbReference type="GO" id="GO:0005576">
    <property type="term" value="C:extracellular region"/>
    <property type="evidence" value="ECO:0007669"/>
    <property type="project" value="UniProtKB-SubCell"/>
</dbReference>
<dbReference type="Pfam" id="PF03098">
    <property type="entry name" value="An_peroxidase"/>
    <property type="match status" value="1"/>
</dbReference>
<name>A0A1H7E7D6_9RHOB</name>
<organism evidence="4 5">
    <name type="scientific">Cribrihabitans marinus</name>
    <dbReference type="NCBI Taxonomy" id="1227549"/>
    <lineage>
        <taxon>Bacteria</taxon>
        <taxon>Pseudomonadati</taxon>
        <taxon>Pseudomonadota</taxon>
        <taxon>Alphaproteobacteria</taxon>
        <taxon>Rhodobacterales</taxon>
        <taxon>Paracoccaceae</taxon>
        <taxon>Cribrihabitans</taxon>
    </lineage>
</organism>
<dbReference type="STRING" id="1227549.SAMN05444007_11634"/>
<keyword evidence="5" id="KW-1185">Reference proteome</keyword>
<keyword evidence="2" id="KW-0964">Secreted</keyword>
<dbReference type="AlphaFoldDB" id="A0A1H7E7D6"/>
<evidence type="ECO:0000256" key="1">
    <source>
        <dbReference type="ARBA" id="ARBA00004613"/>
    </source>
</evidence>
<dbReference type="Proteomes" id="UP000199379">
    <property type="component" value="Unassembled WGS sequence"/>
</dbReference>
<dbReference type="PROSITE" id="PS00330">
    <property type="entry name" value="HEMOLYSIN_CALCIUM"/>
    <property type="match status" value="7"/>
</dbReference>
<dbReference type="Pfam" id="PF00353">
    <property type="entry name" value="HemolysinCabind"/>
    <property type="match status" value="4"/>
</dbReference>
<reference evidence="4 5" key="1">
    <citation type="submission" date="2016-10" db="EMBL/GenBank/DDBJ databases">
        <authorList>
            <person name="de Groot N.N."/>
        </authorList>
    </citation>
    <scope>NUCLEOTIDE SEQUENCE [LARGE SCALE GENOMIC DNA]</scope>
    <source>
        <strain evidence="4 5">DSM 29340</strain>
    </source>
</reference>
<dbReference type="InterPro" id="IPR001343">
    <property type="entry name" value="Hemolysn_Ca-bd"/>
</dbReference>
<dbReference type="RefSeq" id="WP_092371236.1">
    <property type="nucleotide sequence ID" value="NZ_BMGV01000015.1"/>
</dbReference>
<dbReference type="PANTHER" id="PTHR11475:SF4">
    <property type="entry name" value="CHORION PEROXIDASE"/>
    <property type="match status" value="1"/>
</dbReference>
<dbReference type="GO" id="GO:0020037">
    <property type="term" value="F:heme binding"/>
    <property type="evidence" value="ECO:0007669"/>
    <property type="project" value="InterPro"/>
</dbReference>
<dbReference type="InterPro" id="IPR037120">
    <property type="entry name" value="Haem_peroxidase_sf_animal"/>
</dbReference>
<keyword evidence="4" id="KW-0575">Peroxidase</keyword>
<sequence length="767" mass="79879">MPVLSSSDPLLRLTAPNFGDGVGSFASGADPVEIARTLFDQDGEMPSSAGLSALMVFWGQFLDHDLSLTRDASGELVAVPGLMGPFQRSVHDGGTGPGDPRHPLNEITPALDASMVYGSTTERTELLRSGEGGRLRSFETPETGGALLPIAADNDEMAGATDPLFLAGDIRANENVGLTALQTLLMREHNRWADRLAVENPGWNDDQLFDTARAIVEAEIQTITYRDWLPALLAGNEGLAPVAAVLGPSAGYDPGVDGQVSVEFSTAAFRVGHTMVSSAMPMMGESGAGDPAGPLMIQDAFFNSSWLRDGYLDDILRGQAGSAAQEIDGKVIDDLNFFLTLGDGVSGFSLAALNILRGRDHGLQSYVDTRAALLGDLDPAALAADDFAAISSDPEVQADLAEVYDSVHQVDLWVGGLVEDRVGDAPLGPLFAWIVADQFLRTRAADEGFGDLPDMLDPALAAEVSGTGLRDIILRNTEVEHLQADPFHWAARRMGDEGSDDIWGSAASDLMMGMDGQDKLVGLNGRDALFGGAGNDLLKGGMAADELLGGTGDDVLLGWRGNDVLAGEAGNDSLRGSFGSDRLDGGSGDDLLLGGDGFDQLDGGTGSDTLEGGLGNDLLLGGADGDTLRGGRGADTLEGGVGDDWLFGAYGPDLLSGGPGNDTLEGGMGRDTLEGGAGDDLLDGGLGPDVFRFDDGFGQDRIMNFSTSLADEWIDLSGVGAITNYDDLVADHMTQRGSGAVIFDGLGNELVLTGIALSDLAADDFLF</sequence>
<dbReference type="PRINTS" id="PR00313">
    <property type="entry name" value="CABNDNGRPT"/>
</dbReference>
<dbReference type="GO" id="GO:0005509">
    <property type="term" value="F:calcium ion binding"/>
    <property type="evidence" value="ECO:0007669"/>
    <property type="project" value="InterPro"/>
</dbReference>
<dbReference type="PRINTS" id="PR00457">
    <property type="entry name" value="ANPEROXIDASE"/>
</dbReference>
<gene>
    <name evidence="4" type="ORF">SAMN05444007_11634</name>
</gene>
<dbReference type="OrthoDB" id="9765610at2"/>
<accession>A0A1H7E7D6</accession>
<dbReference type="InterPro" id="IPR011049">
    <property type="entry name" value="Serralysin-like_metalloprot_C"/>
</dbReference>
<dbReference type="InterPro" id="IPR019791">
    <property type="entry name" value="Haem_peroxidase_animal"/>
</dbReference>
<dbReference type="SUPFAM" id="SSF48113">
    <property type="entry name" value="Heme-dependent peroxidases"/>
    <property type="match status" value="1"/>
</dbReference>